<keyword evidence="5" id="KW-0411">Iron-sulfur</keyword>
<dbReference type="InterPro" id="IPR017900">
    <property type="entry name" value="4Fe4S_Fe_S_CS"/>
</dbReference>
<keyword evidence="4" id="KW-0408">Iron</keyword>
<evidence type="ECO:0000256" key="4">
    <source>
        <dbReference type="ARBA" id="ARBA00023004"/>
    </source>
</evidence>
<comment type="caution">
    <text evidence="7">The sequence shown here is derived from an EMBL/GenBank/DDBJ whole genome shotgun (WGS) entry which is preliminary data.</text>
</comment>
<evidence type="ECO:0000256" key="1">
    <source>
        <dbReference type="ARBA" id="ARBA00022485"/>
    </source>
</evidence>
<dbReference type="GO" id="GO:0046872">
    <property type="term" value="F:metal ion binding"/>
    <property type="evidence" value="ECO:0007669"/>
    <property type="project" value="UniProtKB-KW"/>
</dbReference>
<feature type="domain" description="4Fe-4S ferredoxin-type" evidence="6">
    <location>
        <begin position="24"/>
        <end position="84"/>
    </location>
</feature>
<proteinExistence type="predicted"/>
<dbReference type="Pfam" id="PF13183">
    <property type="entry name" value="Fer4_8"/>
    <property type="match status" value="1"/>
</dbReference>
<dbReference type="EMBL" id="LAZR01010068">
    <property type="protein sequence ID" value="KKM68993.1"/>
    <property type="molecule type" value="Genomic_DNA"/>
</dbReference>
<protein>
    <recommendedName>
        <fullName evidence="6">4Fe-4S ferredoxin-type domain-containing protein</fullName>
    </recommendedName>
</protein>
<dbReference type="InterPro" id="IPR051460">
    <property type="entry name" value="HdrC_iron-sulfur_subunit"/>
</dbReference>
<dbReference type="GO" id="GO:0005886">
    <property type="term" value="C:plasma membrane"/>
    <property type="evidence" value="ECO:0007669"/>
    <property type="project" value="TreeGrafter"/>
</dbReference>
<dbReference type="AlphaFoldDB" id="A0A0F9JHD5"/>
<keyword evidence="1" id="KW-0004">4Fe-4S</keyword>
<evidence type="ECO:0000256" key="3">
    <source>
        <dbReference type="ARBA" id="ARBA00023002"/>
    </source>
</evidence>
<feature type="non-terminal residue" evidence="7">
    <location>
        <position position="128"/>
    </location>
</feature>
<evidence type="ECO:0000256" key="5">
    <source>
        <dbReference type="ARBA" id="ARBA00023014"/>
    </source>
</evidence>
<evidence type="ECO:0000256" key="2">
    <source>
        <dbReference type="ARBA" id="ARBA00022723"/>
    </source>
</evidence>
<dbReference type="InterPro" id="IPR009051">
    <property type="entry name" value="Helical_ferredxn"/>
</dbReference>
<dbReference type="PANTHER" id="PTHR43255:SF1">
    <property type="entry name" value="IRON-SULFUR-BINDING OXIDOREDUCTASE FADF-RELATED"/>
    <property type="match status" value="1"/>
</dbReference>
<keyword evidence="3" id="KW-0560">Oxidoreductase</keyword>
<keyword evidence="2" id="KW-0479">Metal-binding</keyword>
<dbReference type="GO" id="GO:0016491">
    <property type="term" value="F:oxidoreductase activity"/>
    <property type="evidence" value="ECO:0007669"/>
    <property type="project" value="UniProtKB-KW"/>
</dbReference>
<reference evidence="7" key="1">
    <citation type="journal article" date="2015" name="Nature">
        <title>Complex archaea that bridge the gap between prokaryotes and eukaryotes.</title>
        <authorList>
            <person name="Spang A."/>
            <person name="Saw J.H."/>
            <person name="Jorgensen S.L."/>
            <person name="Zaremba-Niedzwiedzka K."/>
            <person name="Martijn J."/>
            <person name="Lind A.E."/>
            <person name="van Eijk R."/>
            <person name="Schleper C."/>
            <person name="Guy L."/>
            <person name="Ettema T.J."/>
        </authorList>
    </citation>
    <scope>NUCLEOTIDE SEQUENCE</scope>
</reference>
<dbReference type="GO" id="GO:0051539">
    <property type="term" value="F:4 iron, 4 sulfur cluster binding"/>
    <property type="evidence" value="ECO:0007669"/>
    <property type="project" value="UniProtKB-KW"/>
</dbReference>
<dbReference type="Gene3D" id="1.10.1060.10">
    <property type="entry name" value="Alpha-helical ferredoxin"/>
    <property type="match status" value="1"/>
</dbReference>
<accession>A0A0F9JHD5</accession>
<evidence type="ECO:0000313" key="7">
    <source>
        <dbReference type="EMBL" id="KKM68993.1"/>
    </source>
</evidence>
<dbReference type="SUPFAM" id="SSF46548">
    <property type="entry name" value="alpha-helical ferredoxin"/>
    <property type="match status" value="1"/>
</dbReference>
<dbReference type="PANTHER" id="PTHR43255">
    <property type="entry name" value="IRON-SULFUR-BINDING OXIDOREDUCTASE FADF-RELATED-RELATED"/>
    <property type="match status" value="1"/>
</dbReference>
<dbReference type="PROSITE" id="PS00198">
    <property type="entry name" value="4FE4S_FER_1"/>
    <property type="match status" value="1"/>
</dbReference>
<evidence type="ECO:0000259" key="6">
    <source>
        <dbReference type="Pfam" id="PF13183"/>
    </source>
</evidence>
<organism evidence="7">
    <name type="scientific">marine sediment metagenome</name>
    <dbReference type="NCBI Taxonomy" id="412755"/>
    <lineage>
        <taxon>unclassified sequences</taxon>
        <taxon>metagenomes</taxon>
        <taxon>ecological metagenomes</taxon>
    </lineage>
</organism>
<gene>
    <name evidence="7" type="ORF">LCGC14_1455300</name>
</gene>
<name>A0A0F9JHD5_9ZZZZ</name>
<sequence>MNVKVISPDLGFVKDVIRSGGESLKKCYQCATCSVVCNVTPDENPFPRKEMVQAQWGLKDELFGNPDIWLCHQCSDCTAYCPRGAKPGEVLGAVRKMSIAKYSRPAFLARMVGDPKWLVPLIALPVVW</sequence>
<dbReference type="InterPro" id="IPR017896">
    <property type="entry name" value="4Fe4S_Fe-S-bd"/>
</dbReference>